<dbReference type="Pfam" id="PF14559">
    <property type="entry name" value="TPR_19"/>
    <property type="match status" value="1"/>
</dbReference>
<evidence type="ECO:0000313" key="5">
    <source>
        <dbReference type="EMBL" id="SEU02439.1"/>
    </source>
</evidence>
<dbReference type="Gene3D" id="1.25.40.10">
    <property type="entry name" value="Tetratricopeptide repeat domain"/>
    <property type="match status" value="2"/>
</dbReference>
<dbReference type="PANTHER" id="PTHR44314:SF1">
    <property type="entry name" value="CILIA- AND FLAGELLA-ASSOCIATED PROTEIN 70"/>
    <property type="match status" value="1"/>
</dbReference>
<gene>
    <name evidence="5" type="ORF">SAMN05443639_106388</name>
</gene>
<reference evidence="6" key="1">
    <citation type="submission" date="2016-10" db="EMBL/GenBank/DDBJ databases">
        <authorList>
            <person name="Varghese N."/>
            <person name="Submissions S."/>
        </authorList>
    </citation>
    <scope>NUCLEOTIDE SEQUENCE [LARGE SCALE GENOMIC DNA]</scope>
    <source>
        <strain evidence="6">DSM 16858</strain>
    </source>
</reference>
<keyword evidence="2 3" id="KW-0802">TPR repeat</keyword>
<dbReference type="InterPro" id="IPR011990">
    <property type="entry name" value="TPR-like_helical_dom_sf"/>
</dbReference>
<feature type="transmembrane region" description="Helical" evidence="4">
    <location>
        <begin position="20"/>
        <end position="41"/>
    </location>
</feature>
<protein>
    <submittedName>
        <fullName evidence="5">Flp pilus assembly protein TadD, contains TPR repeats</fullName>
    </submittedName>
</protein>
<evidence type="ECO:0000313" key="6">
    <source>
        <dbReference type="Proteomes" id="UP000199181"/>
    </source>
</evidence>
<dbReference type="InterPro" id="IPR019734">
    <property type="entry name" value="TPR_rpt"/>
</dbReference>
<keyword evidence="4" id="KW-1133">Transmembrane helix</keyword>
<dbReference type="AlphaFoldDB" id="A0A1I0IYC2"/>
<dbReference type="SMART" id="SM00028">
    <property type="entry name" value="TPR"/>
    <property type="match status" value="3"/>
</dbReference>
<evidence type="ECO:0000256" key="4">
    <source>
        <dbReference type="SAM" id="Phobius"/>
    </source>
</evidence>
<keyword evidence="4" id="KW-0812">Transmembrane</keyword>
<sequence length="324" mass="36035">MEETVSPRPPPTGRWRLNRGIQQTLAVVGVAFLIHLIPLFLPRNMPEQELAIARAIPNAQQRVSVLLPLKENPKATGADLREAAELLLEGAPSEARILLEEAKKREPGAIETQLLQARICQLERMERCVQETLERAAEMAPQDARPDLLRAEMSERAGNLPEALEALARARSKQPQSTAVGLRYARLLSVTARHEEAETVMRQLGPQLSSRELLLQLGILKTRAGRNQEARALFARAVGEAPGSAVAHYHLGMSHFQLGDVDAAEEELRTADRLDVSNPEALAALCALQIQAARFEAARITRMDLERRFQDRQDLIRSACRTDR</sequence>
<dbReference type="EMBL" id="FOIJ01000006">
    <property type="protein sequence ID" value="SEU02439.1"/>
    <property type="molecule type" value="Genomic_DNA"/>
</dbReference>
<dbReference type="GO" id="GO:0070062">
    <property type="term" value="C:extracellular exosome"/>
    <property type="evidence" value="ECO:0007669"/>
    <property type="project" value="TreeGrafter"/>
</dbReference>
<dbReference type="Proteomes" id="UP000199181">
    <property type="component" value="Unassembled WGS sequence"/>
</dbReference>
<dbReference type="PANTHER" id="PTHR44314">
    <property type="entry name" value="CILIA- AND FLAGELLA-ASSOCIATED PROTEIN 70"/>
    <property type="match status" value="1"/>
</dbReference>
<evidence type="ECO:0000256" key="3">
    <source>
        <dbReference type="PROSITE-ProRule" id="PRU00339"/>
    </source>
</evidence>
<feature type="repeat" description="TPR" evidence="3">
    <location>
        <begin position="245"/>
        <end position="278"/>
    </location>
</feature>
<keyword evidence="6" id="KW-1185">Reference proteome</keyword>
<organism evidence="5 6">
    <name type="scientific">Stigmatella erecta</name>
    <dbReference type="NCBI Taxonomy" id="83460"/>
    <lineage>
        <taxon>Bacteria</taxon>
        <taxon>Pseudomonadati</taxon>
        <taxon>Myxococcota</taxon>
        <taxon>Myxococcia</taxon>
        <taxon>Myxococcales</taxon>
        <taxon>Cystobacterineae</taxon>
        <taxon>Archangiaceae</taxon>
        <taxon>Stigmatella</taxon>
    </lineage>
</organism>
<proteinExistence type="predicted"/>
<dbReference type="PROSITE" id="PS50005">
    <property type="entry name" value="TPR"/>
    <property type="match status" value="1"/>
</dbReference>
<dbReference type="Pfam" id="PF13432">
    <property type="entry name" value="TPR_16"/>
    <property type="match status" value="1"/>
</dbReference>
<keyword evidence="4" id="KW-0472">Membrane</keyword>
<name>A0A1I0IYC2_9BACT</name>
<dbReference type="InterPro" id="IPR052628">
    <property type="entry name" value="CFAP70"/>
</dbReference>
<evidence type="ECO:0000256" key="2">
    <source>
        <dbReference type="ARBA" id="ARBA00022803"/>
    </source>
</evidence>
<dbReference type="SUPFAM" id="SSF48452">
    <property type="entry name" value="TPR-like"/>
    <property type="match status" value="1"/>
</dbReference>
<keyword evidence="1" id="KW-0677">Repeat</keyword>
<evidence type="ECO:0000256" key="1">
    <source>
        <dbReference type="ARBA" id="ARBA00022737"/>
    </source>
</evidence>
<accession>A0A1I0IYC2</accession>